<dbReference type="OrthoDB" id="2101715at2759"/>
<sequence>MIVTPRFHLLKLGDQSWCPEWLREYSHLARIQMWKTRIPGTKGSPALQACDILLRYLPDIASYTMVDSCAGGGGPIPIFESTLNAWLAARHEQPVRFILTDPYPSLSKWAALARQSANISYIAQPVNATQARRLAEPGKKECCLFNLCFHHFDNPAAAKVLRSAIQSSDAFVIFEMTHRTASAFLNTTFIVLSPLLTTLLWFRGSPLHMFFTYIFPLVQLFFVVDGYVSCIRGRTPEEVTALIRQQKDLDISDWDFSSGEDMVLPPFGKMYWYIGTRKEGMSQRTSLGVDSHL</sequence>
<organism evidence="2 3">
    <name type="scientific">Aspergillus fumigatus (strain ATCC MYA-4609 / CBS 101355 / FGSC A1100 / Af293)</name>
    <name type="common">Neosartorya fumigata</name>
    <dbReference type="NCBI Taxonomy" id="330879"/>
    <lineage>
        <taxon>Eukaryota</taxon>
        <taxon>Fungi</taxon>
        <taxon>Dikarya</taxon>
        <taxon>Ascomycota</taxon>
        <taxon>Pezizomycotina</taxon>
        <taxon>Eurotiomycetes</taxon>
        <taxon>Eurotiomycetidae</taxon>
        <taxon>Eurotiales</taxon>
        <taxon>Aspergillaceae</taxon>
        <taxon>Aspergillus</taxon>
        <taxon>Aspergillus subgen. Fumigati</taxon>
    </lineage>
</organism>
<reference evidence="2 3" key="1">
    <citation type="journal article" date="2005" name="Nature">
        <title>Genomic sequence of the pathogenic and allergenic filamentous fungus Aspergillus fumigatus.</title>
        <authorList>
            <person name="Nierman W.C."/>
            <person name="Pain A."/>
            <person name="Anderson M.J."/>
            <person name="Wortman J.R."/>
            <person name="Kim H.S."/>
            <person name="Arroyo J."/>
            <person name="Berriman M."/>
            <person name="Abe K."/>
            <person name="Archer D.B."/>
            <person name="Bermejo C."/>
            <person name="Bennett J."/>
            <person name="Bowyer P."/>
            <person name="Chen D."/>
            <person name="Collins M."/>
            <person name="Coulsen R."/>
            <person name="Davies R."/>
            <person name="Dyer P.S."/>
            <person name="Farman M."/>
            <person name="Fedorova N."/>
            <person name="Fedorova N."/>
            <person name="Feldblyum T.V."/>
            <person name="Fischer R."/>
            <person name="Fosker N."/>
            <person name="Fraser A."/>
            <person name="Garcia J.L."/>
            <person name="Garcia M.J."/>
            <person name="Goble A."/>
            <person name="Goldman G.H."/>
            <person name="Gomi K."/>
            <person name="Griffith-Jones S."/>
            <person name="Gwilliam R."/>
            <person name="Haas B."/>
            <person name="Haas H."/>
            <person name="Harris D."/>
            <person name="Horiuchi H."/>
            <person name="Huang J."/>
            <person name="Humphray S."/>
            <person name="Jimenez J."/>
            <person name="Keller N."/>
            <person name="Khouri H."/>
            <person name="Kitamoto K."/>
            <person name="Kobayashi T."/>
            <person name="Konzack S."/>
            <person name="Kulkarni R."/>
            <person name="Kumagai T."/>
            <person name="Lafon A."/>
            <person name="Latge J.P."/>
            <person name="Li W."/>
            <person name="Lord A."/>
            <person name="Lu C."/>
            <person name="Majoros W.H."/>
            <person name="May G.S."/>
            <person name="Miller B.L."/>
            <person name="Mohamoud Y."/>
            <person name="Molina M."/>
            <person name="Monod M."/>
            <person name="Mouyna I."/>
            <person name="Mulligan S."/>
            <person name="Murphy L."/>
            <person name="O'Neil S."/>
            <person name="Paulsen I."/>
            <person name="Penalva M.A."/>
            <person name="Pertea M."/>
            <person name="Price C."/>
            <person name="Pritchard B.L."/>
            <person name="Quail M.A."/>
            <person name="Rabbinowitsch E."/>
            <person name="Rawlins N."/>
            <person name="Rajandream M.A."/>
            <person name="Reichard U."/>
            <person name="Renauld H."/>
            <person name="Robson G.D."/>
            <person name="Rodriguez de Cordoba S."/>
            <person name="Rodriguez-Pena J.M."/>
            <person name="Ronning C.M."/>
            <person name="Rutter S."/>
            <person name="Salzberg S.L."/>
            <person name="Sanchez M."/>
            <person name="Sanchez-Ferrero J.C."/>
            <person name="Saunders D."/>
            <person name="Seeger K."/>
            <person name="Squares R."/>
            <person name="Squares S."/>
            <person name="Takeuchi M."/>
            <person name="Tekaia F."/>
            <person name="Turner G."/>
            <person name="Vazquez de Aldana C.R."/>
            <person name="Weidman J."/>
            <person name="White O."/>
            <person name="Woodward J."/>
            <person name="Yu J.H."/>
            <person name="Fraser C."/>
            <person name="Galagan J.E."/>
            <person name="Asai K."/>
            <person name="Machida M."/>
            <person name="Hall N."/>
            <person name="Barrell B."/>
            <person name="Denning D.W."/>
        </authorList>
    </citation>
    <scope>NUCLEOTIDE SEQUENCE [LARGE SCALE GENOMIC DNA]</scope>
    <source>
        <strain evidence="2 3">Af293</strain>
    </source>
</reference>
<evidence type="ECO:0000313" key="3">
    <source>
        <dbReference type="Proteomes" id="UP000002530"/>
    </source>
</evidence>
<feature type="transmembrane region" description="Helical" evidence="1">
    <location>
        <begin position="208"/>
        <end position="228"/>
    </location>
</feature>
<dbReference type="Proteomes" id="UP000002530">
    <property type="component" value="Unassembled WGS sequence"/>
</dbReference>
<keyword evidence="1" id="KW-0472">Membrane</keyword>
<accession>Q4WFD0</accession>
<proteinExistence type="predicted"/>
<evidence type="ECO:0008006" key="4">
    <source>
        <dbReference type="Google" id="ProtNLM"/>
    </source>
</evidence>
<dbReference type="RefSeq" id="XP_748585.1">
    <property type="nucleotide sequence ID" value="XM_743492.1"/>
</dbReference>
<keyword evidence="1" id="KW-1133">Transmembrane helix</keyword>
<protein>
    <recommendedName>
        <fullName evidence="4">Class I SAM-dependent methyltransferase</fullName>
    </recommendedName>
</protein>
<gene>
    <name evidence="2" type="ORF">AFUA_3G02630</name>
</gene>
<keyword evidence="1" id="KW-0812">Transmembrane</keyword>
<dbReference type="GeneID" id="3506027"/>
<dbReference type="OMA" id="VQFPFIT"/>
<evidence type="ECO:0000313" key="2">
    <source>
        <dbReference type="EMBL" id="EAL86547.1"/>
    </source>
</evidence>
<comment type="caution">
    <text evidence="2">The sequence shown here is derived from an EMBL/GenBank/DDBJ whole genome shotgun (WGS) entry which is preliminary data.</text>
</comment>
<name>Q4WFD0_ASPFU</name>
<dbReference type="InParanoid" id="Q4WFD0"/>
<keyword evidence="3" id="KW-1185">Reference proteome</keyword>
<dbReference type="VEuPathDB" id="FungiDB:Afu3g02630"/>
<feature type="transmembrane region" description="Helical" evidence="1">
    <location>
        <begin position="183"/>
        <end position="202"/>
    </location>
</feature>
<evidence type="ECO:0000256" key="1">
    <source>
        <dbReference type="SAM" id="Phobius"/>
    </source>
</evidence>
<dbReference type="AlphaFoldDB" id="Q4WFD0"/>
<dbReference type="EMBL" id="AAHF01000010">
    <property type="protein sequence ID" value="EAL86547.1"/>
    <property type="molecule type" value="Genomic_DNA"/>
</dbReference>
<dbReference type="KEGG" id="afm:AFUA_3G02630"/>
<dbReference type="HOGENOM" id="CLU_058251_0_0_1"/>